<keyword evidence="1" id="KW-0732">Signal</keyword>
<feature type="chain" id="PRO_5011538820" description="DUF4397 domain-containing protein" evidence="1">
    <location>
        <begin position="33"/>
        <end position="295"/>
    </location>
</feature>
<dbReference type="OrthoDB" id="9783299at2"/>
<dbReference type="EMBL" id="FOWQ01000002">
    <property type="protein sequence ID" value="SFO89346.1"/>
    <property type="molecule type" value="Genomic_DNA"/>
</dbReference>
<evidence type="ECO:0000313" key="4">
    <source>
        <dbReference type="Proteomes" id="UP000198857"/>
    </source>
</evidence>
<dbReference type="RefSeq" id="WP_091108272.1">
    <property type="nucleotide sequence ID" value="NZ_FOWQ01000002.1"/>
</dbReference>
<protein>
    <recommendedName>
        <fullName evidence="2">DUF4397 domain-containing protein</fullName>
    </recommendedName>
</protein>
<name>A0A1I5KXI8_9ACTN</name>
<feature type="domain" description="DUF4397" evidence="2">
    <location>
        <begin position="37"/>
        <end position="159"/>
    </location>
</feature>
<evidence type="ECO:0000313" key="3">
    <source>
        <dbReference type="EMBL" id="SFO89346.1"/>
    </source>
</evidence>
<dbReference type="InterPro" id="IPR025510">
    <property type="entry name" value="DUF4397"/>
</dbReference>
<dbReference type="STRING" id="1523247.SAMN05660464_1433"/>
<dbReference type="AlphaFoldDB" id="A0A1I5KXI8"/>
<reference evidence="4" key="1">
    <citation type="submission" date="2016-10" db="EMBL/GenBank/DDBJ databases">
        <authorList>
            <person name="Varghese N."/>
            <person name="Submissions S."/>
        </authorList>
    </citation>
    <scope>NUCLEOTIDE SEQUENCE [LARGE SCALE GENOMIC DNA]</scope>
    <source>
        <strain evidence="4">DSM 44208</strain>
    </source>
</reference>
<accession>A0A1I5KXI8</accession>
<organism evidence="3 4">
    <name type="scientific">Geodermatophilus dictyosporus</name>
    <dbReference type="NCBI Taxonomy" id="1523247"/>
    <lineage>
        <taxon>Bacteria</taxon>
        <taxon>Bacillati</taxon>
        <taxon>Actinomycetota</taxon>
        <taxon>Actinomycetes</taxon>
        <taxon>Geodermatophilales</taxon>
        <taxon>Geodermatophilaceae</taxon>
        <taxon>Geodermatophilus</taxon>
    </lineage>
</organism>
<keyword evidence="4" id="KW-1185">Reference proteome</keyword>
<evidence type="ECO:0000259" key="2">
    <source>
        <dbReference type="Pfam" id="PF14344"/>
    </source>
</evidence>
<sequence>MTATRGAGAGRLLAVTALTAAVVGFPASAAHAAEGGLLRLAHLSPDTPAVDVYVDSVADPAVGQVFPGVDYGTVSEYQDVPPGSYAISMRPAGADPGTPPVLSTTVQVDADSARTVAGVGPFADLGLEVLEDDLTPPAPGSARLRVVAAAAGAQTLDVAVPGGPALAGGLAFADTTPYVDVPAGATAITVTPAGGQATELPVQVAAGSVYSVLVLDRPGGGLTVQTALDAAGPGVVPAGGVEAGAGGTADDGAPLPVTAGVVAGSLAAGAGLVLVATRAVAGRGPGRHAARSRVR</sequence>
<dbReference type="Pfam" id="PF14344">
    <property type="entry name" value="DUF4397"/>
    <property type="match status" value="1"/>
</dbReference>
<gene>
    <name evidence="3" type="ORF">SAMN05660464_1433</name>
</gene>
<feature type="signal peptide" evidence="1">
    <location>
        <begin position="1"/>
        <end position="32"/>
    </location>
</feature>
<proteinExistence type="predicted"/>
<dbReference type="Proteomes" id="UP000198857">
    <property type="component" value="Unassembled WGS sequence"/>
</dbReference>
<evidence type="ECO:0000256" key="1">
    <source>
        <dbReference type="SAM" id="SignalP"/>
    </source>
</evidence>